<evidence type="ECO:0008006" key="9">
    <source>
        <dbReference type="Google" id="ProtNLM"/>
    </source>
</evidence>
<evidence type="ECO:0000313" key="8">
    <source>
        <dbReference type="Proteomes" id="UP001283361"/>
    </source>
</evidence>
<evidence type="ECO:0000256" key="3">
    <source>
        <dbReference type="ARBA" id="ARBA00023180"/>
    </source>
</evidence>
<evidence type="ECO:0000256" key="4">
    <source>
        <dbReference type="PROSITE-ProRule" id="PRU01201"/>
    </source>
</evidence>
<sequence>MLGNTGINMGYGSTSLISSQNLSFVAGSKLEDVKVRYEIIRPPLLGVLQLHSETSDWIDVQNFTQEEIDSGKIRYQHFPDDSFSNSDSFEFQAISRDRTSEAKIFRIKFKTVVLTVERNNDLVIHKDSFDRFSNETLLVLCNIENLDFSNIVYSVMRVPSKGRLYLTKRPISSSFDFDLEPHLEADDTFSQMDINRGYVYYKYNIPSIAKDTDYLDLQASYFGYTIRVRTLIIFSPGNLGVRLINKGLEGVIEGAQLVTGRVAYKHDDSENNKDLFKFVATPNVKESISNLPDEIEQLTGKFHISILMRNDNPPVRVSNKIFHVVTGQVKTLSIHDLAFHDPDIDFDDSLLVYKRHAISNGDILDKETEEKVFNFTQKDLMDRKLMFHHRGESFSKVPILVTDGQFFSNSILEIQASQPFVRVVGNLVLEVDSGQTAVLDSKNIGVESNLDFKPEDVTLRLGNNPKHGTLQVNGNINADFSFNDILQRKVKYHHWGQSVLSDTISFIVILKTFTTNTQLTVEVTSLYTSGPPEIVHNQVLSVNAGQIQVITDQHLEARHKGYLPMDINYIVTNLPQHGHLVIKGRPAKPGNAPEFSQADINKGEILLVKITVKPVDDQPPRIIVNSGLNLWSGSLALVTGRQLEALDPDTNSAGIQYTVTSGPSNGHLSFLSNTFRRINSFTQLDLDSEQVVFVHKGALSGSFTVSVSDRKNQGGSVTVNVQARPVIITMTNLRMLYAFPGRLQPITNQTLLAEVSDSNFSDPIIFTLKSPRPLKGRLVTRSRQQIIEIKSFTQHEVNHGKVFYQHTDLMVNWQEADLLVFDVSTTYAQTLRNKVLNVTIAFSNINADNYQNLLKIKTPIVTEGSKVFILRENFDSSEFVGIIQRFYPEASIHFSFESFADHGWLWYKDEEFEVGQEFTQEDLNSRLLVYQHDDSDSIHDTFLFGMKILVPRTHRKKDHSIGGLLFNFSLTIEPVNDNAYLLLTHHPKISVLQGSEIVVTSTNLSTADLDTGPEDIEYVIVTQPDNGMFVRVTAPNTRLHAFTQLDVNKLNLVFKHDGSSKSRGSVYFKVWDKKFPPTYANMDIEVRPLTIDVESDDDIPIYQGTSSITLTPKHLGVTTNGDPSKLKYLIVKKARYGRFTKNSTPIISFSQQDLEQRKVQYIQNPDSQGTDIFEIIIKLSYINVSRSGISYFIRQKPLVKQGPLVAVDSSYVAITRASLDASELAQLTNDDPHFRIAEGPNYGKIMMRRRQRREAGAESSFTPVSEFTFQDIIYTRIYYVPDGKVTKASQDKITYALSARGVPAAYGELIIDLDEDKSVADGSTTQIDVTGSKSNNNEEKNGVNGEKNGFNEEKEKLDGGKNDERSAEDTNIDHENFPNGTKKDNESSQQKPSMDSNIEGETSRDNITLIIIVLVLVLCLVLVAALVVVLVLRKRRAQQRSKKNFKPTAKPRPLISGPLQLEQPHVLIQTKTGGMVSGIADQDRNTSAPLISSPVDSHTAEHIALVSSSSMSGEGKSAPRADGLYVNTAHVKDHTQNNIASPDVTQVTDGSRTRPESESAVSEDTGEQGSIVTSGRGSSATSDLIDWSLMDPDLLQSCNLSTPALRSNQYWL</sequence>
<reference evidence="7" key="1">
    <citation type="journal article" date="2023" name="G3 (Bethesda)">
        <title>A reference genome for the long-term kleptoplast-retaining sea slug Elysia crispata morphotype clarki.</title>
        <authorList>
            <person name="Eastman K.E."/>
            <person name="Pendleton A.L."/>
            <person name="Shaikh M.A."/>
            <person name="Suttiyut T."/>
            <person name="Ogas R."/>
            <person name="Tomko P."/>
            <person name="Gavelis G."/>
            <person name="Widhalm J.R."/>
            <person name="Wisecaver J.H."/>
        </authorList>
    </citation>
    <scope>NUCLEOTIDE SEQUENCE</scope>
    <source>
        <strain evidence="7">ECLA1</strain>
    </source>
</reference>
<evidence type="ECO:0000313" key="7">
    <source>
        <dbReference type="EMBL" id="KAK3783982.1"/>
    </source>
</evidence>
<feature type="compositionally biased region" description="Basic and acidic residues" evidence="5">
    <location>
        <begin position="1349"/>
        <end position="1386"/>
    </location>
</feature>
<feature type="transmembrane region" description="Helical" evidence="6">
    <location>
        <begin position="1407"/>
        <end position="1432"/>
    </location>
</feature>
<accession>A0AAE1AAG7</accession>
<feature type="repeat" description="CSPG" evidence="4">
    <location>
        <begin position="724"/>
        <end position="824"/>
    </location>
</feature>
<feature type="region of interest" description="Disordered" evidence="5">
    <location>
        <begin position="1532"/>
        <end position="1579"/>
    </location>
</feature>
<dbReference type="EMBL" id="JAWDGP010002322">
    <property type="protein sequence ID" value="KAK3783982.1"/>
    <property type="molecule type" value="Genomic_DNA"/>
</dbReference>
<keyword evidence="2" id="KW-0677">Repeat</keyword>
<feature type="region of interest" description="Disordered" evidence="5">
    <location>
        <begin position="1320"/>
        <end position="1400"/>
    </location>
</feature>
<keyword evidence="1" id="KW-0732">Signal</keyword>
<feature type="repeat" description="CSPG" evidence="4">
    <location>
        <begin position="980"/>
        <end position="1071"/>
    </location>
</feature>
<feature type="repeat" description="CSPG" evidence="4">
    <location>
        <begin position="1"/>
        <end position="94"/>
    </location>
</feature>
<gene>
    <name evidence="7" type="ORF">RRG08_010099</name>
</gene>
<keyword evidence="6" id="KW-1133">Transmembrane helix</keyword>
<organism evidence="7 8">
    <name type="scientific">Elysia crispata</name>
    <name type="common">lettuce slug</name>
    <dbReference type="NCBI Taxonomy" id="231223"/>
    <lineage>
        <taxon>Eukaryota</taxon>
        <taxon>Metazoa</taxon>
        <taxon>Spiralia</taxon>
        <taxon>Lophotrochozoa</taxon>
        <taxon>Mollusca</taxon>
        <taxon>Gastropoda</taxon>
        <taxon>Heterobranchia</taxon>
        <taxon>Euthyneura</taxon>
        <taxon>Panpulmonata</taxon>
        <taxon>Sacoglossa</taxon>
        <taxon>Placobranchoidea</taxon>
        <taxon>Plakobranchidae</taxon>
        <taxon>Elysia</taxon>
    </lineage>
</organism>
<feature type="repeat" description="CSPG" evidence="4">
    <location>
        <begin position="531"/>
        <end position="624"/>
    </location>
</feature>
<keyword evidence="8" id="KW-1185">Reference proteome</keyword>
<dbReference type="PANTHER" id="PTHR45739">
    <property type="entry name" value="MATRIX PROTEIN, PUTATIVE-RELATED"/>
    <property type="match status" value="1"/>
</dbReference>
<dbReference type="Proteomes" id="UP001283361">
    <property type="component" value="Unassembled WGS sequence"/>
</dbReference>
<evidence type="ECO:0000256" key="2">
    <source>
        <dbReference type="ARBA" id="ARBA00022737"/>
    </source>
</evidence>
<dbReference type="PANTHER" id="PTHR45739:SF12">
    <property type="entry name" value="CHONDROITIN SULFATE PROTEOGLYCAN 4-LIKE ISOFORM X2"/>
    <property type="match status" value="1"/>
</dbReference>
<name>A0AAE1AAG7_9GAST</name>
<keyword evidence="6" id="KW-0472">Membrane</keyword>
<feature type="compositionally biased region" description="Polar residues" evidence="5">
    <location>
        <begin position="1536"/>
        <end position="1550"/>
    </location>
</feature>
<feature type="repeat" description="CSPG" evidence="4">
    <location>
        <begin position="619"/>
        <end position="710"/>
    </location>
</feature>
<dbReference type="PROSITE" id="PS51854">
    <property type="entry name" value="CSPG"/>
    <property type="match status" value="6"/>
</dbReference>
<comment type="caution">
    <text evidence="7">The sequence shown here is derived from an EMBL/GenBank/DDBJ whole genome shotgun (WGS) entry which is preliminary data.</text>
</comment>
<keyword evidence="3" id="KW-0325">Glycoprotein</keyword>
<dbReference type="InterPro" id="IPR039005">
    <property type="entry name" value="CSPG_rpt"/>
</dbReference>
<keyword evidence="6" id="KW-0812">Transmembrane</keyword>
<dbReference type="GO" id="GO:0009653">
    <property type="term" value="P:anatomical structure morphogenesis"/>
    <property type="evidence" value="ECO:0007669"/>
    <property type="project" value="TreeGrafter"/>
</dbReference>
<evidence type="ECO:0000256" key="6">
    <source>
        <dbReference type="SAM" id="Phobius"/>
    </source>
</evidence>
<feature type="compositionally biased region" description="Polar residues" evidence="5">
    <location>
        <begin position="1559"/>
        <end position="1579"/>
    </location>
</feature>
<evidence type="ECO:0000256" key="1">
    <source>
        <dbReference type="ARBA" id="ARBA00022729"/>
    </source>
</evidence>
<dbReference type="InterPro" id="IPR051561">
    <property type="entry name" value="FRAS1_ECM"/>
</dbReference>
<dbReference type="Pfam" id="PF16184">
    <property type="entry name" value="Cadherin_3"/>
    <property type="match status" value="8"/>
</dbReference>
<proteinExistence type="predicted"/>
<feature type="repeat" description="CSPG" evidence="4">
    <location>
        <begin position="1195"/>
        <end position="1298"/>
    </location>
</feature>
<evidence type="ECO:0000256" key="5">
    <source>
        <dbReference type="SAM" id="MobiDB-lite"/>
    </source>
</evidence>
<protein>
    <recommendedName>
        <fullName evidence="9">Chondroitin sulfate proteoglycan 4</fullName>
    </recommendedName>
</protein>
<feature type="compositionally biased region" description="Polar residues" evidence="5">
    <location>
        <begin position="1387"/>
        <end position="1400"/>
    </location>
</feature>